<evidence type="ECO:0000256" key="1">
    <source>
        <dbReference type="SAM" id="Coils"/>
    </source>
</evidence>
<reference evidence="4 5" key="1">
    <citation type="submission" date="2018-03" db="EMBL/GenBank/DDBJ databases">
        <title>Bacteriophage NCPPB3778 and a type I-E CRISPR drive the evolution of the US Biological Select Agent, Rathayibacter toxicus.</title>
        <authorList>
            <person name="Davis E.W.II."/>
            <person name="Tabima J.F."/>
            <person name="Weisberg A.J."/>
            <person name="Dantas Lopes L."/>
            <person name="Wiseman M.S."/>
            <person name="Wiseman M.S."/>
            <person name="Pupko T."/>
            <person name="Belcher M.S."/>
            <person name="Sechler A.J."/>
            <person name="Tancos M.A."/>
            <person name="Schroeder B.K."/>
            <person name="Murray T.D."/>
            <person name="Luster D.G."/>
            <person name="Schneider W.L."/>
            <person name="Rogers E."/>
            <person name="Andreote F.D."/>
            <person name="Grunwald N.J."/>
            <person name="Putnam M.L."/>
            <person name="Chang J.H."/>
        </authorList>
    </citation>
    <scope>NUCLEOTIDE SEQUENCE [LARGE SCALE GENOMIC DNA]</scope>
    <source>
        <strain evidence="4 5">NCCPB 2253</strain>
    </source>
</reference>
<evidence type="ECO:0000259" key="3">
    <source>
        <dbReference type="Pfam" id="PF06259"/>
    </source>
</evidence>
<dbReference type="KEGG" id="ria:C7V51_07895"/>
<dbReference type="RefSeq" id="WP_104264953.1">
    <property type="nucleotide sequence ID" value="NZ_CP028130.1"/>
</dbReference>
<dbReference type="AlphaFoldDB" id="A0AAD1ACF4"/>
<feature type="domain" description="DUF1023" evidence="3">
    <location>
        <begin position="421"/>
        <end position="578"/>
    </location>
</feature>
<evidence type="ECO:0000256" key="2">
    <source>
        <dbReference type="SAM" id="MobiDB-lite"/>
    </source>
</evidence>
<dbReference type="EMBL" id="CP028130">
    <property type="protein sequence ID" value="AZZ55806.1"/>
    <property type="molecule type" value="Genomic_DNA"/>
</dbReference>
<dbReference type="InterPro" id="IPR010427">
    <property type="entry name" value="DUF1023"/>
</dbReference>
<keyword evidence="1" id="KW-0175">Coiled coil</keyword>
<sequence length="690" mass="73521">MLQFDQESARRLVQTAEVVLSAVQTERRLLDVAIGSALGDFRGPYARVFEENCRSDSADYGVLMRALGRLADDVEIAAHQARRELERLQELAAWQVREDERDERRRQSAAAGVPMVEDVVVDRMPSDVPFATPEVSVAFTPVPRHRGSRGGQSGLSSADPENLRVFVRQANAVAPALDDALARLRSGWVNFTSSCGWVLTGSSTFLSGFEYLVQEERVDAAWIEQIANAFEAAGGGSLSVPALDVVAPPLAPMDERRLLRALSDLPADELTALFAASPDLAARIGRISPATVSTWWAGLAPGDASAGFSDRQKLLLSTLPTLLGNLEGLPYGARDRANRIGLQQDLDATAKEIEEIERMLVVASVAAVLTCDPTVVAALEMKLQPLKERRTCLESIDATLGAAQKDAPRFLISLTADRPPLAAVSIGDLDTASDVSFTVPGMGTTTKDMETWATGAQTVQTLRGEGSAVVAWIGYKTPPMPSPPVFDLSVLGIADAEVGGTALASALKGLDVVRRESPPHLGVIAHSFGSTAAAITMTDPGVHVDTFVTLGSAGLPNWITSAKQLHADKVYVGQATDRKLGDPDPGDEASWIGREFSPWHSVNPADPAFGAHVFGVETGGDAGLPVTKHDAVVGEATDDRGYLDRGTECSRNVDWALQGLDEKLTPPSPPRKRVPPAPVLPPSPWNSSHG</sequence>
<organism evidence="4 5">
    <name type="scientific">Rathayibacter iranicus</name>
    <dbReference type="NCBI Taxonomy" id="59737"/>
    <lineage>
        <taxon>Bacteria</taxon>
        <taxon>Bacillati</taxon>
        <taxon>Actinomycetota</taxon>
        <taxon>Actinomycetes</taxon>
        <taxon>Micrococcales</taxon>
        <taxon>Microbacteriaceae</taxon>
        <taxon>Rathayibacter</taxon>
    </lineage>
</organism>
<accession>A0AAD1ACF4</accession>
<protein>
    <recommendedName>
        <fullName evidence="3">DUF1023 domain-containing protein</fullName>
    </recommendedName>
</protein>
<dbReference type="Pfam" id="PF06259">
    <property type="entry name" value="Abhydrolase_8"/>
    <property type="match status" value="1"/>
</dbReference>
<name>A0AAD1ACF4_9MICO</name>
<feature type="coiled-coil region" evidence="1">
    <location>
        <begin position="71"/>
        <end position="98"/>
    </location>
</feature>
<dbReference type="Proteomes" id="UP000283946">
    <property type="component" value="Chromosome"/>
</dbReference>
<feature type="compositionally biased region" description="Pro residues" evidence="2">
    <location>
        <begin position="675"/>
        <end position="684"/>
    </location>
</feature>
<evidence type="ECO:0000313" key="5">
    <source>
        <dbReference type="Proteomes" id="UP000283946"/>
    </source>
</evidence>
<gene>
    <name evidence="4" type="ORF">C7V51_07895</name>
</gene>
<feature type="region of interest" description="Disordered" evidence="2">
    <location>
        <begin position="660"/>
        <end position="690"/>
    </location>
</feature>
<evidence type="ECO:0000313" key="4">
    <source>
        <dbReference type="EMBL" id="AZZ55806.1"/>
    </source>
</evidence>
<proteinExistence type="predicted"/>